<gene>
    <name evidence="8" type="ORF">MCYG_00177</name>
</gene>
<evidence type="ECO:0000256" key="4">
    <source>
        <dbReference type="ARBA" id="ARBA00022989"/>
    </source>
</evidence>
<evidence type="ECO:0000256" key="1">
    <source>
        <dbReference type="ARBA" id="ARBA00004141"/>
    </source>
</evidence>
<evidence type="ECO:0000256" key="6">
    <source>
        <dbReference type="SAM" id="Phobius"/>
    </source>
</evidence>
<evidence type="ECO:0000313" key="8">
    <source>
        <dbReference type="EMBL" id="EEQ27289.1"/>
    </source>
</evidence>
<dbReference type="GO" id="GO:0022857">
    <property type="term" value="F:transmembrane transporter activity"/>
    <property type="evidence" value="ECO:0007669"/>
    <property type="project" value="InterPro"/>
</dbReference>
<feature type="domain" description="Major facilitator superfamily (MFS) profile" evidence="7">
    <location>
        <begin position="23"/>
        <end position="443"/>
    </location>
</feature>
<evidence type="ECO:0000259" key="7">
    <source>
        <dbReference type="PROSITE" id="PS50850"/>
    </source>
</evidence>
<dbReference type="PROSITE" id="PS50850">
    <property type="entry name" value="MFS"/>
    <property type="match status" value="1"/>
</dbReference>
<feature type="transmembrane region" description="Helical" evidence="6">
    <location>
        <begin position="414"/>
        <end position="437"/>
    </location>
</feature>
<dbReference type="InterPro" id="IPR036259">
    <property type="entry name" value="MFS_trans_sf"/>
</dbReference>
<keyword evidence="3 6" id="KW-0812">Transmembrane</keyword>
<dbReference type="VEuPathDB" id="FungiDB:MCYG_00177"/>
<protein>
    <recommendedName>
        <fullName evidence="7">Major facilitator superfamily (MFS) profile domain-containing protein</fullName>
    </recommendedName>
</protein>
<evidence type="ECO:0000256" key="2">
    <source>
        <dbReference type="ARBA" id="ARBA00022448"/>
    </source>
</evidence>
<sequence>MDQNDPVKQPLIPQEEDMVHGDSALAIIGNRRIQVTEEDILDKTVLGYGAIFGLIEDTHLTGNQYSLIGSIGPIAQLAWQPFSMILIVKVPHRVLMPTLVLGWGLAQAAMGVCQNYGGLLATRFFLGLFEAGCLPLFSVITSQWYRRAEQPIRVAAWYGTNGAATIVASALSYGLGHIPTASIQSWRIIFIFVGLVTITSAPFVYWKLDNDIPSARFLTEYEREQAIERLRANQTGTRATEFRWPQVLEALGELKTYLWIAMSLLLNIGAAVTNTFGPLILNGFGYDKYITSLLNIPFGAVQVVVILLASFCAQRFRSKSFILILLILPVITGLAILYALPPDSSHSILVLAYYLLAFIFGGNPLIVTWIVGNTGGTTKQSIITSLYNAGSSAGNIIGPLLFVKEDAPRYRTGLRSVLGSFIALAAVVMAQVANLVVLNKLHQRSRTAEGKQANIKDVSMCDQYVDFDDESDGLEFTPPHNPEDEEPANYAERTETNVYSLGTPSPRCYRSNLYF</sequence>
<feature type="transmembrane region" description="Helical" evidence="6">
    <location>
        <begin position="321"/>
        <end position="340"/>
    </location>
</feature>
<dbReference type="OMA" id="MRVACWY"/>
<feature type="transmembrane region" description="Helical" evidence="6">
    <location>
        <begin position="352"/>
        <end position="372"/>
    </location>
</feature>
<dbReference type="GO" id="GO:0016020">
    <property type="term" value="C:membrane"/>
    <property type="evidence" value="ECO:0007669"/>
    <property type="project" value="UniProtKB-SubCell"/>
</dbReference>
<feature type="transmembrane region" description="Helical" evidence="6">
    <location>
        <begin position="384"/>
        <end position="402"/>
    </location>
</feature>
<feature type="transmembrane region" description="Helical" evidence="6">
    <location>
        <begin position="188"/>
        <end position="206"/>
    </location>
</feature>
<feature type="transmembrane region" description="Helical" evidence="6">
    <location>
        <begin position="157"/>
        <end position="176"/>
    </location>
</feature>
<dbReference type="Gene3D" id="1.20.1250.20">
    <property type="entry name" value="MFS general substrate transporter like domains"/>
    <property type="match status" value="2"/>
</dbReference>
<comment type="subcellular location">
    <subcellularLocation>
        <location evidence="1">Membrane</location>
        <topology evidence="1">Multi-pass membrane protein</topology>
    </subcellularLocation>
</comment>
<dbReference type="PANTHER" id="PTHR43791:SF16">
    <property type="entry name" value="TRANSPORTER, PUTATIVE (AFU_ORTHOLOGUE AFUA_3G01840)-RELATED"/>
    <property type="match status" value="1"/>
</dbReference>
<dbReference type="SUPFAM" id="SSF103473">
    <property type="entry name" value="MFS general substrate transporter"/>
    <property type="match status" value="1"/>
</dbReference>
<dbReference type="AlphaFoldDB" id="C5FBV5"/>
<accession>C5FBV5</accession>
<evidence type="ECO:0000313" key="9">
    <source>
        <dbReference type="Proteomes" id="UP000002035"/>
    </source>
</evidence>
<dbReference type="GeneID" id="9230203"/>
<feature type="transmembrane region" description="Helical" evidence="6">
    <location>
        <begin position="289"/>
        <end position="309"/>
    </location>
</feature>
<dbReference type="InterPro" id="IPR011701">
    <property type="entry name" value="MFS"/>
</dbReference>
<organism evidence="8 9">
    <name type="scientific">Arthroderma otae (strain ATCC MYA-4605 / CBS 113480)</name>
    <name type="common">Microsporum canis</name>
    <dbReference type="NCBI Taxonomy" id="554155"/>
    <lineage>
        <taxon>Eukaryota</taxon>
        <taxon>Fungi</taxon>
        <taxon>Dikarya</taxon>
        <taxon>Ascomycota</taxon>
        <taxon>Pezizomycotina</taxon>
        <taxon>Eurotiomycetes</taxon>
        <taxon>Eurotiomycetidae</taxon>
        <taxon>Onygenales</taxon>
        <taxon>Arthrodermataceae</taxon>
        <taxon>Microsporum</taxon>
    </lineage>
</organism>
<name>C5FBV5_ARTOC</name>
<proteinExistence type="predicted"/>
<feature type="transmembrane region" description="Helical" evidence="6">
    <location>
        <begin position="257"/>
        <end position="277"/>
    </location>
</feature>
<dbReference type="PANTHER" id="PTHR43791">
    <property type="entry name" value="PERMEASE-RELATED"/>
    <property type="match status" value="1"/>
</dbReference>
<dbReference type="OrthoDB" id="4454541at2759"/>
<dbReference type="InterPro" id="IPR020846">
    <property type="entry name" value="MFS_dom"/>
</dbReference>
<keyword evidence="4 6" id="KW-1133">Transmembrane helix</keyword>
<dbReference type="EMBL" id="DS995701">
    <property type="protein sequence ID" value="EEQ27289.1"/>
    <property type="molecule type" value="Genomic_DNA"/>
</dbReference>
<dbReference type="Pfam" id="PF07690">
    <property type="entry name" value="MFS_1"/>
    <property type="match status" value="1"/>
</dbReference>
<feature type="transmembrane region" description="Helical" evidence="6">
    <location>
        <begin position="124"/>
        <end position="145"/>
    </location>
</feature>
<keyword evidence="9" id="KW-1185">Reference proteome</keyword>
<evidence type="ECO:0000256" key="5">
    <source>
        <dbReference type="ARBA" id="ARBA00023136"/>
    </source>
</evidence>
<evidence type="ECO:0000256" key="3">
    <source>
        <dbReference type="ARBA" id="ARBA00022692"/>
    </source>
</evidence>
<keyword evidence="2" id="KW-0813">Transport</keyword>
<reference evidence="9" key="1">
    <citation type="journal article" date="2012" name="MBio">
        <title>Comparative genome analysis of Trichophyton rubrum and related dermatophytes reveals candidate genes involved in infection.</title>
        <authorList>
            <person name="Martinez D.A."/>
            <person name="Oliver B.G."/>
            <person name="Graeser Y."/>
            <person name="Goldberg J.M."/>
            <person name="Li W."/>
            <person name="Martinez-Rossi N.M."/>
            <person name="Monod M."/>
            <person name="Shelest E."/>
            <person name="Barton R.C."/>
            <person name="Birch E."/>
            <person name="Brakhage A.A."/>
            <person name="Chen Z."/>
            <person name="Gurr S.J."/>
            <person name="Heiman D."/>
            <person name="Heitman J."/>
            <person name="Kosti I."/>
            <person name="Rossi A."/>
            <person name="Saif S."/>
            <person name="Samalova M."/>
            <person name="Saunders C.W."/>
            <person name="Shea T."/>
            <person name="Summerbell R.C."/>
            <person name="Xu J."/>
            <person name="Young S."/>
            <person name="Zeng Q."/>
            <person name="Birren B.W."/>
            <person name="Cuomo C.A."/>
            <person name="White T.C."/>
        </authorList>
    </citation>
    <scope>NUCLEOTIDE SEQUENCE [LARGE SCALE GENOMIC DNA]</scope>
    <source>
        <strain evidence="9">ATCC MYA-4605 / CBS 113480</strain>
    </source>
</reference>
<dbReference type="STRING" id="554155.C5FBV5"/>
<dbReference type="Proteomes" id="UP000002035">
    <property type="component" value="Unassembled WGS sequence"/>
</dbReference>
<dbReference type="HOGENOM" id="CLU_001265_0_5_1"/>
<dbReference type="eggNOG" id="KOG2533">
    <property type="taxonomic scope" value="Eukaryota"/>
</dbReference>
<keyword evidence="5 6" id="KW-0472">Membrane</keyword>
<dbReference type="RefSeq" id="XP_002850073.1">
    <property type="nucleotide sequence ID" value="XM_002850027.1"/>
</dbReference>